<keyword evidence="3" id="KW-1185">Reference proteome</keyword>
<evidence type="ECO:0000313" key="3">
    <source>
        <dbReference type="Proteomes" id="UP000005408"/>
    </source>
</evidence>
<sequence>MLVIRCVIMVTISFTLLMTSFFHGGSSLPVESCPMFGCRPSGTFSYDLDVTNNVSLAWPKPFRQAESPDTLGCLGNQELVVCQGDGQTNRGYVSLNVDNGSLVWSDKVLNRPSLPIMDVYGDIVGTDGRKLVMYEVDGTLVKPIVNEKNLSPVYSITFSDNNIFAIVSKKGILVTVESNGVPHAFMDFRGSEERMNGTFIPIAPPVVNGHRIYMLTAFRPDNNKSELSMRRLYAVDIFNVLSGKLKVAWYYNFEKLSYSKYDIPIKHNVDGVSPPQILLNTDTETLYVNLPPLQYTENAIHLIYGFKDYLNSTVPTTLFKTPQSVSQLSMYESGIGRLETLKTENHGQGVPLQGIYRPRGAINENSDTINGSVLWAVSTDKSLILKLSPTDGSVLSQISLKNIFDMPAMVTSRIMVAKSKSPPGEFLIFGIDVSPSNGSVSKTFKNLCNNLLTNPHLRYYVVSIQLTNLVVNWVIDTPNQYPVVGQIAGIKRGKDKTDLLIVTTNAQQGSEVFALKT</sequence>
<keyword evidence="1" id="KW-0732">Signal</keyword>
<organism evidence="2 3">
    <name type="scientific">Magallana gigas</name>
    <name type="common">Pacific oyster</name>
    <name type="synonym">Crassostrea gigas</name>
    <dbReference type="NCBI Taxonomy" id="29159"/>
    <lineage>
        <taxon>Eukaryota</taxon>
        <taxon>Metazoa</taxon>
        <taxon>Spiralia</taxon>
        <taxon>Lophotrochozoa</taxon>
        <taxon>Mollusca</taxon>
        <taxon>Bivalvia</taxon>
        <taxon>Autobranchia</taxon>
        <taxon>Pteriomorphia</taxon>
        <taxon>Ostreida</taxon>
        <taxon>Ostreoidea</taxon>
        <taxon>Ostreidae</taxon>
        <taxon>Magallana</taxon>
    </lineage>
</organism>
<dbReference type="EnsemblMetazoa" id="G15962.1">
    <property type="protein sequence ID" value="G15962.1:cds"/>
    <property type="gene ID" value="G15962"/>
</dbReference>
<dbReference type="AlphaFoldDB" id="A0A8W8IUW5"/>
<name>A0A8W8IUW5_MAGGI</name>
<evidence type="ECO:0000313" key="2">
    <source>
        <dbReference type="EnsemblMetazoa" id="G15962.1:cds"/>
    </source>
</evidence>
<reference evidence="2" key="1">
    <citation type="submission" date="2022-08" db="UniProtKB">
        <authorList>
            <consortium name="EnsemblMetazoa"/>
        </authorList>
    </citation>
    <scope>IDENTIFICATION</scope>
    <source>
        <strain evidence="2">05x7-T-G4-1.051#20</strain>
    </source>
</reference>
<dbReference type="SUPFAM" id="SSF69322">
    <property type="entry name" value="Tricorn protease domain 2"/>
    <property type="match status" value="1"/>
</dbReference>
<dbReference type="Proteomes" id="UP000005408">
    <property type="component" value="Unassembled WGS sequence"/>
</dbReference>
<proteinExistence type="predicted"/>
<accession>A0A8W8IUW5</accession>
<evidence type="ECO:0000256" key="1">
    <source>
        <dbReference type="SAM" id="SignalP"/>
    </source>
</evidence>
<protein>
    <submittedName>
        <fullName evidence="2">Uncharacterized protein</fullName>
    </submittedName>
</protein>
<feature type="chain" id="PRO_5036443223" evidence="1">
    <location>
        <begin position="28"/>
        <end position="517"/>
    </location>
</feature>
<feature type="signal peptide" evidence="1">
    <location>
        <begin position="1"/>
        <end position="27"/>
    </location>
</feature>